<evidence type="ECO:0000313" key="3">
    <source>
        <dbReference type="EMBL" id="CAK7229805.1"/>
    </source>
</evidence>
<comment type="caution">
    <text evidence="3">The sequence shown here is derived from an EMBL/GenBank/DDBJ whole genome shotgun (WGS) entry which is preliminary data.</text>
</comment>
<dbReference type="EMBL" id="CAWUHD010000088">
    <property type="protein sequence ID" value="CAK7229805.1"/>
    <property type="molecule type" value="Genomic_DNA"/>
</dbReference>
<proteinExistence type="predicted"/>
<keyword evidence="4" id="KW-1185">Reference proteome</keyword>
<organism evidence="3 4">
    <name type="scientific">Sporothrix eucalyptigena</name>
    <dbReference type="NCBI Taxonomy" id="1812306"/>
    <lineage>
        <taxon>Eukaryota</taxon>
        <taxon>Fungi</taxon>
        <taxon>Dikarya</taxon>
        <taxon>Ascomycota</taxon>
        <taxon>Pezizomycotina</taxon>
        <taxon>Sordariomycetes</taxon>
        <taxon>Sordariomycetidae</taxon>
        <taxon>Ophiostomatales</taxon>
        <taxon>Ophiostomataceae</taxon>
        <taxon>Sporothrix</taxon>
    </lineage>
</organism>
<dbReference type="Pfam" id="PF16015">
    <property type="entry name" value="Promethin"/>
    <property type="match status" value="1"/>
</dbReference>
<keyword evidence="2" id="KW-1133">Transmembrane helix</keyword>
<protein>
    <submittedName>
        <fullName evidence="3">Uncharacterized protein</fullName>
    </submittedName>
</protein>
<reference evidence="3 4" key="1">
    <citation type="submission" date="2024-01" db="EMBL/GenBank/DDBJ databases">
        <authorList>
            <person name="Allen C."/>
            <person name="Tagirdzhanova G."/>
        </authorList>
    </citation>
    <scope>NUCLEOTIDE SEQUENCE [LARGE SCALE GENOMIC DNA]</scope>
</reference>
<feature type="transmembrane region" description="Helical" evidence="2">
    <location>
        <begin position="69"/>
        <end position="86"/>
    </location>
</feature>
<evidence type="ECO:0000256" key="2">
    <source>
        <dbReference type="SAM" id="Phobius"/>
    </source>
</evidence>
<dbReference type="Proteomes" id="UP001642482">
    <property type="component" value="Unassembled WGS sequence"/>
</dbReference>
<evidence type="ECO:0000256" key="1">
    <source>
        <dbReference type="SAM" id="MobiDB-lite"/>
    </source>
</evidence>
<feature type="transmembrane region" description="Helical" evidence="2">
    <location>
        <begin position="44"/>
        <end position="64"/>
    </location>
</feature>
<name>A0ABP0CFE9_9PEZI</name>
<keyword evidence="2" id="KW-0472">Membrane</keyword>
<feature type="compositionally biased region" description="Low complexity" evidence="1">
    <location>
        <begin position="145"/>
        <end position="161"/>
    </location>
</feature>
<accession>A0ABP0CFE9</accession>
<keyword evidence="2" id="KW-0812">Transmembrane</keyword>
<sequence length="205" mass="22008">MDILRDILQGAANRAHAAVQWTLGGDRSAQVARWFKTAYNEQPLLFGLVVTWMAFCAVPLAVFIGYATVWAVVAFSVFWAIFLFWSGLGLLFLVPALFVATGFSLVVFAWAAATYFVGVRLLSAAGYEGTFLFGGEETTKPSADNTKSNGMNGTNSTNNGNKLDKPPSYALHPLPPVNKLLDVKTVADFGTPPLASPGEVPISTK</sequence>
<evidence type="ECO:0000313" key="4">
    <source>
        <dbReference type="Proteomes" id="UP001642482"/>
    </source>
</evidence>
<feature type="transmembrane region" description="Helical" evidence="2">
    <location>
        <begin position="92"/>
        <end position="117"/>
    </location>
</feature>
<gene>
    <name evidence="3" type="ORF">SEUCBS140593_007370</name>
</gene>
<feature type="region of interest" description="Disordered" evidence="1">
    <location>
        <begin position="138"/>
        <end position="173"/>
    </location>
</feature>